<evidence type="ECO:0000259" key="2">
    <source>
        <dbReference type="Pfam" id="PF15639"/>
    </source>
</evidence>
<organism evidence="3 4">
    <name type="scientific">Winogradskyella psychrotolerans RS-3</name>
    <dbReference type="NCBI Taxonomy" id="641526"/>
    <lineage>
        <taxon>Bacteria</taxon>
        <taxon>Pseudomonadati</taxon>
        <taxon>Bacteroidota</taxon>
        <taxon>Flavobacteriia</taxon>
        <taxon>Flavobacteriales</taxon>
        <taxon>Flavobacteriaceae</taxon>
        <taxon>Winogradskyella</taxon>
    </lineage>
</organism>
<accession>S7VUU6</accession>
<keyword evidence="4" id="KW-1185">Reference proteome</keyword>
<dbReference type="Proteomes" id="UP000014962">
    <property type="component" value="Unassembled WGS sequence"/>
</dbReference>
<comment type="caution">
    <text evidence="3">The sequence shown here is derived from an EMBL/GenBank/DDBJ whole genome shotgun (WGS) entry which is preliminary data.</text>
</comment>
<evidence type="ECO:0000256" key="1">
    <source>
        <dbReference type="SAM" id="MobiDB-lite"/>
    </source>
</evidence>
<dbReference type="AlphaFoldDB" id="S7VUU6"/>
<feature type="compositionally biased region" description="Gly residues" evidence="1">
    <location>
        <begin position="118"/>
        <end position="130"/>
    </location>
</feature>
<feature type="region of interest" description="Disordered" evidence="1">
    <location>
        <begin position="117"/>
        <end position="136"/>
    </location>
</feature>
<protein>
    <recommendedName>
        <fullName evidence="2">Tox-MPTase3 domain-containing protein</fullName>
    </recommendedName>
</protein>
<sequence>MVSVLETYYANSTYEDGVIKNGIVYYNDLDGNFIDAYKVETGIPTKRYIPSPLVQQAGFFMFILLQDFSDIDCWNTDNLPGDGQLDEVVVVAPPQGHNHNSVQVIFINNYIIPTTGSGSSGGSGGGGGSNGNSNPRGCGTTNEVTCYPMVKYPPALSTQYKEDYPKLTEYLKNQLPTIKDNSTIVNAIKAYTDLTTAQIEQHLEWGEGPIVEIVQLDSFCTTCNSDTYGLFQSSSNPDTLYIDIDLVNDLENSTPNSVLANSFAFLVGVTILHEYVHYGDNLDGTDYPGEEGQLFEEDVYGQTVWRSNAQTILTSN</sequence>
<dbReference type="Pfam" id="PF15639">
    <property type="entry name" value="Tox-MPTase3"/>
    <property type="match status" value="1"/>
</dbReference>
<evidence type="ECO:0000313" key="3">
    <source>
        <dbReference type="EMBL" id="EPR74065.1"/>
    </source>
</evidence>
<reference evidence="3 4" key="1">
    <citation type="journal article" date="2013" name="Genome Announc.">
        <title>Draft Genome Sequence of Winogradskyella psychrotolerans RS-3T, Isolated from the Marine Transect of Kongsfjorden, Ny-Alesund, Svalbard, Arctic Ocean.</title>
        <authorList>
            <person name="Kumar Pinnaka A."/>
            <person name="Ara S."/>
            <person name="Singh A."/>
            <person name="Shivaji S."/>
        </authorList>
    </citation>
    <scope>NUCLEOTIDE SEQUENCE [LARGE SCALE GENOMIC DNA]</scope>
    <source>
        <strain evidence="3 4">RS-3</strain>
    </source>
</reference>
<name>S7VUU6_9FLAO</name>
<feature type="domain" description="Tox-MPTase3" evidence="2">
    <location>
        <begin position="161"/>
        <end position="301"/>
    </location>
</feature>
<dbReference type="InterPro" id="IPR028913">
    <property type="entry name" value="Tox-MPTase3_dom"/>
</dbReference>
<evidence type="ECO:0000313" key="4">
    <source>
        <dbReference type="Proteomes" id="UP000014962"/>
    </source>
</evidence>
<dbReference type="eggNOG" id="ENOG503335T">
    <property type="taxonomic scope" value="Bacteria"/>
</dbReference>
<dbReference type="EMBL" id="ATMR01000057">
    <property type="protein sequence ID" value="EPR74065.1"/>
    <property type="molecule type" value="Genomic_DNA"/>
</dbReference>
<gene>
    <name evidence="3" type="ORF">ADIWIN_0874</name>
</gene>
<proteinExistence type="predicted"/>